<proteinExistence type="predicted"/>
<keyword evidence="3 5" id="KW-0862">Zinc</keyword>
<feature type="region of interest" description="Disordered" evidence="6">
    <location>
        <begin position="310"/>
        <end position="329"/>
    </location>
</feature>
<feature type="zinc finger region" description="C3H1-type" evidence="5">
    <location>
        <begin position="73"/>
        <end position="101"/>
    </location>
</feature>
<evidence type="ECO:0000313" key="8">
    <source>
        <dbReference type="EMBL" id="CAD7696200.1"/>
    </source>
</evidence>
<dbReference type="PROSITE" id="PS50103">
    <property type="entry name" value="ZF_C3H1"/>
    <property type="match status" value="1"/>
</dbReference>
<dbReference type="Proteomes" id="UP000708148">
    <property type="component" value="Unassembled WGS sequence"/>
</dbReference>
<evidence type="ECO:0000313" key="9">
    <source>
        <dbReference type="Proteomes" id="UP000708148"/>
    </source>
</evidence>
<dbReference type="SMART" id="SM00356">
    <property type="entry name" value="ZnF_C3H1"/>
    <property type="match status" value="2"/>
</dbReference>
<name>A0A8S1IYG3_9CHLO</name>
<feature type="domain" description="C3H1-type" evidence="7">
    <location>
        <begin position="73"/>
        <end position="101"/>
    </location>
</feature>
<evidence type="ECO:0000259" key="7">
    <source>
        <dbReference type="PROSITE" id="PS50103"/>
    </source>
</evidence>
<gene>
    <name evidence="8" type="ORF">OSTQU699_LOCUS1561</name>
</gene>
<evidence type="ECO:0000256" key="5">
    <source>
        <dbReference type="PROSITE-ProRule" id="PRU00723"/>
    </source>
</evidence>
<keyword evidence="9" id="KW-1185">Reference proteome</keyword>
<dbReference type="EMBL" id="CAJHUC010000444">
    <property type="protein sequence ID" value="CAD7696200.1"/>
    <property type="molecule type" value="Genomic_DNA"/>
</dbReference>
<evidence type="ECO:0000256" key="4">
    <source>
        <dbReference type="ARBA" id="ARBA00023125"/>
    </source>
</evidence>
<evidence type="ECO:0000256" key="6">
    <source>
        <dbReference type="SAM" id="MobiDB-lite"/>
    </source>
</evidence>
<dbReference type="SUPFAM" id="SSF90229">
    <property type="entry name" value="CCCH zinc finger"/>
    <property type="match status" value="1"/>
</dbReference>
<comment type="caution">
    <text evidence="8">The sequence shown here is derived from an EMBL/GenBank/DDBJ whole genome shotgun (WGS) entry which is preliminary data.</text>
</comment>
<organism evidence="8 9">
    <name type="scientific">Ostreobium quekettii</name>
    <dbReference type="NCBI Taxonomy" id="121088"/>
    <lineage>
        <taxon>Eukaryota</taxon>
        <taxon>Viridiplantae</taxon>
        <taxon>Chlorophyta</taxon>
        <taxon>core chlorophytes</taxon>
        <taxon>Ulvophyceae</taxon>
        <taxon>TCBD clade</taxon>
        <taxon>Bryopsidales</taxon>
        <taxon>Ostreobineae</taxon>
        <taxon>Ostreobiaceae</taxon>
        <taxon>Ostreobium</taxon>
    </lineage>
</organism>
<evidence type="ECO:0000256" key="3">
    <source>
        <dbReference type="ARBA" id="ARBA00022833"/>
    </source>
</evidence>
<reference evidence="8" key="1">
    <citation type="submission" date="2020-12" db="EMBL/GenBank/DDBJ databases">
        <authorList>
            <person name="Iha C."/>
        </authorList>
    </citation>
    <scope>NUCLEOTIDE SEQUENCE</scope>
</reference>
<dbReference type="Pfam" id="PF00642">
    <property type="entry name" value="zf-CCCH"/>
    <property type="match status" value="1"/>
</dbReference>
<evidence type="ECO:0000256" key="2">
    <source>
        <dbReference type="ARBA" id="ARBA00022771"/>
    </source>
</evidence>
<dbReference type="InterPro" id="IPR045234">
    <property type="entry name" value="Unkempt-like"/>
</dbReference>
<keyword evidence="2 5" id="KW-0863">Zinc-finger</keyword>
<keyword evidence="4" id="KW-0238">DNA-binding</keyword>
<accession>A0A8S1IYG3</accession>
<dbReference type="PANTHER" id="PTHR14493">
    <property type="entry name" value="UNKEMPT FAMILY MEMBER"/>
    <property type="match status" value="1"/>
</dbReference>
<dbReference type="InterPro" id="IPR057444">
    <property type="entry name" value="Znf-CCCH_AtC3H23-like"/>
</dbReference>
<protein>
    <recommendedName>
        <fullName evidence="7">C3H1-type domain-containing protein</fullName>
    </recommendedName>
</protein>
<dbReference type="PANTHER" id="PTHR14493:SF50">
    <property type="entry name" value="RING FINGER PROTEIN UNKEMPT"/>
    <property type="match status" value="1"/>
</dbReference>
<keyword evidence="1 5" id="KW-0479">Metal-binding</keyword>
<dbReference type="GO" id="GO:0003677">
    <property type="term" value="F:DNA binding"/>
    <property type="evidence" value="ECO:0007669"/>
    <property type="project" value="UniProtKB-KW"/>
</dbReference>
<evidence type="ECO:0000256" key="1">
    <source>
        <dbReference type="ARBA" id="ARBA00022723"/>
    </source>
</evidence>
<dbReference type="InterPro" id="IPR000571">
    <property type="entry name" value="Znf_CCCH"/>
</dbReference>
<dbReference type="OrthoDB" id="410307at2759"/>
<dbReference type="Gene3D" id="3.30.1370.210">
    <property type="match status" value="1"/>
</dbReference>
<dbReference type="AlphaFoldDB" id="A0A8S1IYG3"/>
<dbReference type="GO" id="GO:0008270">
    <property type="term" value="F:zinc ion binding"/>
    <property type="evidence" value="ECO:0007669"/>
    <property type="project" value="UniProtKB-KW"/>
</dbReference>
<sequence>MASMAQAMGGQGSPPQGKEVVFDLDAAAFSSDHFRMHEFKVKRCPRARPHDWTQCPFAHPGEKARRRDPRRYRYSGTACPEFRKSGCCRRGDACPFAHGVFECWLHPSRYRTQLCTDGGACKRRVCFFAHSESELRRPEDDPVIAQCQVQAELAAEVQSLQQQHISHALSALLEANGHDPQAGTAGLANGHLNLLTLELMKQANPSMGSTPAAAGDQSSGNGLQLALLQQLALVEQVQKQQQHQREQAQQLLNGYATPVPGLQEAEVKNMQALLAAISQNGIQQALKSQPSEQVSTSGPAMEALSTLAGASAPPAAPGQVLNESQVPTSAPMPAANDAMGSYGLGGQVQDGAVVVSAAMAMNGAVGGYEMQGAVTAGVPMDQSDAVQMNNQVPLLPPNAFLAPGQLAALRSHAATLTGGRRSIDNGVLARSMNELVGALDASHLGASHQMAMGADLAGGHVPLMYSAPGTASPVPQAMDPFAGMPDKEALKQAKSLLENLHMLQGGKNGTSGPALMQGVNMETLLAVNGLSAMSRAATFDKVLEEVPRSTGEDKHLRSAHSFLQAMGMAGGDQLM</sequence>
<dbReference type="Pfam" id="PF25512">
    <property type="entry name" value="zf-CCCH_AtC3H23"/>
    <property type="match status" value="1"/>
</dbReference>
<dbReference type="InterPro" id="IPR036855">
    <property type="entry name" value="Znf_CCCH_sf"/>
</dbReference>